<gene>
    <name evidence="1" type="ORF">C1280_03790</name>
</gene>
<organism evidence="1 2">
    <name type="scientific">Gemmata obscuriglobus</name>
    <dbReference type="NCBI Taxonomy" id="114"/>
    <lineage>
        <taxon>Bacteria</taxon>
        <taxon>Pseudomonadati</taxon>
        <taxon>Planctomycetota</taxon>
        <taxon>Planctomycetia</taxon>
        <taxon>Gemmatales</taxon>
        <taxon>Gemmataceae</taxon>
        <taxon>Gemmata</taxon>
    </lineage>
</organism>
<protein>
    <submittedName>
        <fullName evidence="1">Uncharacterized protein</fullName>
    </submittedName>
</protein>
<reference evidence="1 2" key="1">
    <citation type="submission" date="2018-01" db="EMBL/GenBank/DDBJ databases">
        <title>G. obscuriglobus.</title>
        <authorList>
            <person name="Franke J."/>
            <person name="Blomberg W."/>
            <person name="Selmecki A."/>
        </authorList>
    </citation>
    <scope>NUCLEOTIDE SEQUENCE [LARGE SCALE GENOMIC DNA]</scope>
    <source>
        <strain evidence="1 2">DSM 5831</strain>
    </source>
</reference>
<sequence>MARKNHDEWGECKGCKWFQVEPDASVENTTMGLCIEESLQRFTLRVSGNSGCNCFVAGKVAHAKGSGSAPPTAKPTR</sequence>
<dbReference type="AlphaFoldDB" id="A0A2Z3GSA1"/>
<name>A0A2Z3GSA1_9BACT</name>
<dbReference type="RefSeq" id="WP_109570785.1">
    <property type="nucleotide sequence ID" value="NZ_CP025958.1"/>
</dbReference>
<proteinExistence type="predicted"/>
<evidence type="ECO:0000313" key="1">
    <source>
        <dbReference type="EMBL" id="AWM36218.1"/>
    </source>
</evidence>
<keyword evidence="2" id="KW-1185">Reference proteome</keyword>
<evidence type="ECO:0000313" key="2">
    <source>
        <dbReference type="Proteomes" id="UP000245802"/>
    </source>
</evidence>
<dbReference type="OrthoDB" id="215601at2"/>
<dbReference type="KEGG" id="gog:C1280_03790"/>
<dbReference type="EMBL" id="CP025958">
    <property type="protein sequence ID" value="AWM36218.1"/>
    <property type="molecule type" value="Genomic_DNA"/>
</dbReference>
<dbReference type="Proteomes" id="UP000245802">
    <property type="component" value="Chromosome"/>
</dbReference>
<accession>A0A2Z3GSA1</accession>